<organism evidence="2 3">
    <name type="scientific">Sphingomonas mollis</name>
    <dbReference type="NCBI Taxonomy" id="2795726"/>
    <lineage>
        <taxon>Bacteria</taxon>
        <taxon>Pseudomonadati</taxon>
        <taxon>Pseudomonadota</taxon>
        <taxon>Alphaproteobacteria</taxon>
        <taxon>Sphingomonadales</taxon>
        <taxon>Sphingomonadaceae</taxon>
        <taxon>Sphingomonas</taxon>
    </lineage>
</organism>
<evidence type="ECO:0000256" key="1">
    <source>
        <dbReference type="SAM" id="MobiDB-lite"/>
    </source>
</evidence>
<feature type="region of interest" description="Disordered" evidence="1">
    <location>
        <begin position="1"/>
        <end position="28"/>
    </location>
</feature>
<comment type="caution">
    <text evidence="2">The sequence shown here is derived from an EMBL/GenBank/DDBJ whole genome shotgun (WGS) entry which is preliminary data.</text>
</comment>
<dbReference type="SUPFAM" id="SSF141371">
    <property type="entry name" value="PilZ domain-like"/>
    <property type="match status" value="1"/>
</dbReference>
<gene>
    <name evidence="2" type="ORF">JAO74_08245</name>
</gene>
<dbReference type="RefSeq" id="WP_199036930.1">
    <property type="nucleotide sequence ID" value="NZ_JAELXS010000004.1"/>
</dbReference>
<dbReference type="EMBL" id="JAELXS010000004">
    <property type="protein sequence ID" value="MBJ6121779.1"/>
    <property type="molecule type" value="Genomic_DNA"/>
</dbReference>
<accession>A0ABS0XP12</accession>
<protein>
    <submittedName>
        <fullName evidence="2">PilZ domain-containing protein</fullName>
    </submittedName>
</protein>
<proteinExistence type="predicted"/>
<keyword evidence="3" id="KW-1185">Reference proteome</keyword>
<sequence length="112" mass="11667">MGMEGFSDDAKGAPNSSPSDQRAHERNPALLMALLRLEDDAEGPQQVRIRNLSERGLMAEPGYPVSVGTVAVLDLPGVGEVQGKVAWSAEGRIGIALDSSIDPSVVQAAVDG</sequence>
<evidence type="ECO:0000313" key="2">
    <source>
        <dbReference type="EMBL" id="MBJ6121779.1"/>
    </source>
</evidence>
<name>A0ABS0XP12_9SPHN</name>
<evidence type="ECO:0000313" key="3">
    <source>
        <dbReference type="Proteomes" id="UP000640426"/>
    </source>
</evidence>
<dbReference type="Proteomes" id="UP000640426">
    <property type="component" value="Unassembled WGS sequence"/>
</dbReference>
<reference evidence="3" key="1">
    <citation type="submission" date="2020-12" db="EMBL/GenBank/DDBJ databases">
        <title>Hymenobacter sp.</title>
        <authorList>
            <person name="Kim M.K."/>
        </authorList>
    </citation>
    <scope>NUCLEOTIDE SEQUENCE [LARGE SCALE GENOMIC DNA]</scope>
    <source>
        <strain evidence="3">BT553</strain>
    </source>
</reference>